<evidence type="ECO:0000256" key="1">
    <source>
        <dbReference type="ARBA" id="ARBA00004245"/>
    </source>
</evidence>
<dbReference type="InterPro" id="IPR049039">
    <property type="entry name" value="RMD1-3_a_helical_rpt"/>
</dbReference>
<dbReference type="Proteomes" id="UP001516400">
    <property type="component" value="Unassembled WGS sequence"/>
</dbReference>
<protein>
    <recommendedName>
        <fullName evidence="7">Regulator of microtubule dynamics protein 1</fullName>
    </recommendedName>
    <alternativeName>
        <fullName evidence="8">Protein FAM82B</fullName>
    </alternativeName>
</protein>
<evidence type="ECO:0000256" key="4">
    <source>
        <dbReference type="ARBA" id="ARBA00022737"/>
    </source>
</evidence>
<keyword evidence="12" id="KW-1185">Reference proteome</keyword>
<proteinExistence type="predicted"/>
<feature type="chain" id="PRO_5044827208" description="Regulator of microtubule dynamics protein 1" evidence="10">
    <location>
        <begin position="21"/>
        <end position="315"/>
    </location>
</feature>
<comment type="caution">
    <text evidence="11">The sequence shown here is derived from an EMBL/GenBank/DDBJ whole genome shotgun (WGS) entry which is preliminary data.</text>
</comment>
<evidence type="ECO:0000313" key="11">
    <source>
        <dbReference type="EMBL" id="KAL3270686.1"/>
    </source>
</evidence>
<keyword evidence="3" id="KW-0963">Cytoplasm</keyword>
<dbReference type="InterPro" id="IPR011990">
    <property type="entry name" value="TPR-like_helical_dom_sf"/>
</dbReference>
<comment type="subcellular location">
    <subcellularLocation>
        <location evidence="1">Cytoplasm</location>
        <location evidence="1">Cytoskeleton</location>
    </subcellularLocation>
</comment>
<accession>A0ABD2MX33</accession>
<evidence type="ECO:0000256" key="6">
    <source>
        <dbReference type="ARBA" id="ARBA00023212"/>
    </source>
</evidence>
<keyword evidence="10" id="KW-0732">Signal</keyword>
<evidence type="ECO:0000256" key="8">
    <source>
        <dbReference type="ARBA" id="ARBA00041958"/>
    </source>
</evidence>
<evidence type="ECO:0000313" key="12">
    <source>
        <dbReference type="Proteomes" id="UP001516400"/>
    </source>
</evidence>
<name>A0ABD2MX33_9CUCU</name>
<dbReference type="AlphaFoldDB" id="A0ABD2MX33"/>
<dbReference type="EMBL" id="JABFTP020000042">
    <property type="protein sequence ID" value="KAL3270686.1"/>
    <property type="molecule type" value="Genomic_DNA"/>
</dbReference>
<dbReference type="GO" id="GO:0005856">
    <property type="term" value="C:cytoskeleton"/>
    <property type="evidence" value="ECO:0007669"/>
    <property type="project" value="UniProtKB-SubCell"/>
</dbReference>
<evidence type="ECO:0000256" key="10">
    <source>
        <dbReference type="SAM" id="SignalP"/>
    </source>
</evidence>
<dbReference type="Gene3D" id="1.25.40.10">
    <property type="entry name" value="Tetratricopeptide repeat domain"/>
    <property type="match status" value="1"/>
</dbReference>
<comment type="subunit">
    <text evidence="2">Interacts with microtubules.</text>
</comment>
<evidence type="ECO:0000256" key="2">
    <source>
        <dbReference type="ARBA" id="ARBA00011375"/>
    </source>
</evidence>
<feature type="signal peptide" evidence="10">
    <location>
        <begin position="1"/>
        <end position="20"/>
    </location>
</feature>
<dbReference type="PANTHER" id="PTHR16056:SF16">
    <property type="entry name" value="REGULATOR OF MICROTUBULE DYNAMICS PROTEIN 1"/>
    <property type="match status" value="1"/>
</dbReference>
<keyword evidence="5" id="KW-0802">TPR repeat</keyword>
<keyword evidence="6" id="KW-0206">Cytoskeleton</keyword>
<evidence type="ECO:0000256" key="7">
    <source>
        <dbReference type="ARBA" id="ARBA00039966"/>
    </source>
</evidence>
<keyword evidence="4" id="KW-0677">Repeat</keyword>
<evidence type="ECO:0000256" key="3">
    <source>
        <dbReference type="ARBA" id="ARBA00022490"/>
    </source>
</evidence>
<dbReference type="SUPFAM" id="SSF48452">
    <property type="entry name" value="TPR-like"/>
    <property type="match status" value="1"/>
</dbReference>
<evidence type="ECO:0000256" key="5">
    <source>
        <dbReference type="ARBA" id="ARBA00022803"/>
    </source>
</evidence>
<gene>
    <name evidence="11" type="ORF">HHI36_021214</name>
</gene>
<sequence>MYVFMFAILSFVGLIFIVIASTTMSMHNQVFQEKPMKYSNETRTVSKYNKGKAKKKEKQITSKPDPRKTAADAKIKEDETRSLDEVLEEIDRNLDSYQEIEICIRRLRALRSKYPQEPGIWWRLGKGYLKFAEKTKDLSSKHFKIDKGISACQVSLDMDSNQSEAHKWMAVLMGYKGHMQPLKEKINCANLLKMHLDQAISLNPSDPVLQHMAGRFCFEMSSLNWFERKIVKAIFTEPSDCSYDKALEHFLECEKLCTPPWKENRLLIAKCYIAIGQNVEALKWLRKAKDTFDELNNERLDREINNFLAQYSDFR</sequence>
<organism evidence="11 12">
    <name type="scientific">Cryptolaemus montrouzieri</name>
    <dbReference type="NCBI Taxonomy" id="559131"/>
    <lineage>
        <taxon>Eukaryota</taxon>
        <taxon>Metazoa</taxon>
        <taxon>Ecdysozoa</taxon>
        <taxon>Arthropoda</taxon>
        <taxon>Hexapoda</taxon>
        <taxon>Insecta</taxon>
        <taxon>Pterygota</taxon>
        <taxon>Neoptera</taxon>
        <taxon>Endopterygota</taxon>
        <taxon>Coleoptera</taxon>
        <taxon>Polyphaga</taxon>
        <taxon>Cucujiformia</taxon>
        <taxon>Coccinelloidea</taxon>
        <taxon>Coccinellidae</taxon>
        <taxon>Scymninae</taxon>
        <taxon>Scymnini</taxon>
        <taxon>Cryptolaemus</taxon>
    </lineage>
</organism>
<feature type="compositionally biased region" description="Basic and acidic residues" evidence="9">
    <location>
        <begin position="58"/>
        <end position="74"/>
    </location>
</feature>
<reference evidence="11 12" key="1">
    <citation type="journal article" date="2021" name="BMC Biol.">
        <title>Horizontally acquired antibacterial genes associated with adaptive radiation of ladybird beetles.</title>
        <authorList>
            <person name="Li H.S."/>
            <person name="Tang X.F."/>
            <person name="Huang Y.H."/>
            <person name="Xu Z.Y."/>
            <person name="Chen M.L."/>
            <person name="Du X.Y."/>
            <person name="Qiu B.Y."/>
            <person name="Chen P.T."/>
            <person name="Zhang W."/>
            <person name="Slipinski A."/>
            <person name="Escalona H.E."/>
            <person name="Waterhouse R.M."/>
            <person name="Zwick A."/>
            <person name="Pang H."/>
        </authorList>
    </citation>
    <scope>NUCLEOTIDE SEQUENCE [LARGE SCALE GENOMIC DNA]</scope>
    <source>
        <strain evidence="11">SYSU2018</strain>
    </source>
</reference>
<feature type="region of interest" description="Disordered" evidence="9">
    <location>
        <begin position="47"/>
        <end position="74"/>
    </location>
</feature>
<dbReference type="PANTHER" id="PTHR16056">
    <property type="entry name" value="REGULATOR OF MICROTUBULE DYNAMICS PROTEIN"/>
    <property type="match status" value="1"/>
</dbReference>
<evidence type="ECO:0000256" key="9">
    <source>
        <dbReference type="SAM" id="MobiDB-lite"/>
    </source>
</evidence>
<dbReference type="Pfam" id="PF21033">
    <property type="entry name" value="RMD1-3"/>
    <property type="match status" value="1"/>
</dbReference>